<feature type="transmembrane region" description="Helical" evidence="1">
    <location>
        <begin position="95"/>
        <end position="114"/>
    </location>
</feature>
<feature type="transmembrane region" description="Helical" evidence="1">
    <location>
        <begin position="59"/>
        <end position="83"/>
    </location>
</feature>
<dbReference type="GO" id="GO:0016301">
    <property type="term" value="F:kinase activity"/>
    <property type="evidence" value="ECO:0007669"/>
    <property type="project" value="UniProtKB-KW"/>
</dbReference>
<dbReference type="PANTHER" id="PTHR34220:SF7">
    <property type="entry name" value="SENSOR HISTIDINE KINASE YPDA"/>
    <property type="match status" value="1"/>
</dbReference>
<protein>
    <submittedName>
        <fullName evidence="3">Sensor histidine kinase</fullName>
    </submittedName>
</protein>
<evidence type="ECO:0000313" key="3">
    <source>
        <dbReference type="EMBL" id="GAA4803175.1"/>
    </source>
</evidence>
<keyword evidence="1" id="KW-0812">Transmembrane</keyword>
<proteinExistence type="predicted"/>
<keyword evidence="3" id="KW-0418">Kinase</keyword>
<sequence>MVWTAILTLPYAIGSPPDYKIGPLPGLFFTLAGLIHALIFYGNAYLLYPKLFNRRYWGLYLISVLFLLVGSFQLKHALLIQWFPEVNPDFTTNKFIYPPSIGIFVASLIYRKIIDRIHREKIRKEQRAIQLDSELKLLRSQINPHFLFNVLTNLIALARKKSNKLEPSILRLSDLMHYMLYESQQDKVLLTQEVDYLNSYIALQQLRFGDDVRMDIALPQVNETKNLRIDPMLLVPFVENAFKHGTGWINEPTIRIHLTVQDEMLRFNVSNKYDRSLDTNKDKHSGIGLTNVQTRLDLLYKSQYQLKIIEKDNLFTVNLVLKLT</sequence>
<keyword evidence="1" id="KW-1133">Transmembrane helix</keyword>
<feature type="domain" description="Signal transduction histidine kinase internal region" evidence="2">
    <location>
        <begin position="133"/>
        <end position="211"/>
    </location>
</feature>
<accession>A0ABP9C0G6</accession>
<reference evidence="4" key="1">
    <citation type="journal article" date="2019" name="Int. J. Syst. Evol. Microbiol.">
        <title>The Global Catalogue of Microorganisms (GCM) 10K type strain sequencing project: providing services to taxonomists for standard genome sequencing and annotation.</title>
        <authorList>
            <consortium name="The Broad Institute Genomics Platform"/>
            <consortium name="The Broad Institute Genome Sequencing Center for Infectious Disease"/>
            <person name="Wu L."/>
            <person name="Ma J."/>
        </authorList>
    </citation>
    <scope>NUCLEOTIDE SEQUENCE [LARGE SCALE GENOMIC DNA]</scope>
    <source>
        <strain evidence="4">JCM 18200</strain>
    </source>
</reference>
<keyword evidence="4" id="KW-1185">Reference proteome</keyword>
<dbReference type="SUPFAM" id="SSF55874">
    <property type="entry name" value="ATPase domain of HSP90 chaperone/DNA topoisomerase II/histidine kinase"/>
    <property type="match status" value="1"/>
</dbReference>
<dbReference type="Pfam" id="PF06580">
    <property type="entry name" value="His_kinase"/>
    <property type="match status" value="1"/>
</dbReference>
<name>A0ABP9C0G6_9SPHI</name>
<gene>
    <name evidence="3" type="ORF">GCM10023231_35190</name>
</gene>
<dbReference type="InterPro" id="IPR050640">
    <property type="entry name" value="Bact_2-comp_sensor_kinase"/>
</dbReference>
<dbReference type="InterPro" id="IPR010559">
    <property type="entry name" value="Sig_transdc_His_kin_internal"/>
</dbReference>
<evidence type="ECO:0000259" key="2">
    <source>
        <dbReference type="Pfam" id="PF06580"/>
    </source>
</evidence>
<evidence type="ECO:0000256" key="1">
    <source>
        <dbReference type="SAM" id="Phobius"/>
    </source>
</evidence>
<dbReference type="Proteomes" id="UP001501411">
    <property type="component" value="Unassembled WGS sequence"/>
</dbReference>
<organism evidence="3 4">
    <name type="scientific">Olivibacter ginsenosidimutans</name>
    <dbReference type="NCBI Taxonomy" id="1176537"/>
    <lineage>
        <taxon>Bacteria</taxon>
        <taxon>Pseudomonadati</taxon>
        <taxon>Bacteroidota</taxon>
        <taxon>Sphingobacteriia</taxon>
        <taxon>Sphingobacteriales</taxon>
        <taxon>Sphingobacteriaceae</taxon>
        <taxon>Olivibacter</taxon>
    </lineage>
</organism>
<keyword evidence="1" id="KW-0472">Membrane</keyword>
<dbReference type="PANTHER" id="PTHR34220">
    <property type="entry name" value="SENSOR HISTIDINE KINASE YPDA"/>
    <property type="match status" value="1"/>
</dbReference>
<keyword evidence="3" id="KW-0808">Transferase</keyword>
<evidence type="ECO:0000313" key="4">
    <source>
        <dbReference type="Proteomes" id="UP001501411"/>
    </source>
</evidence>
<dbReference type="EMBL" id="BAABIQ010000043">
    <property type="protein sequence ID" value="GAA4803175.1"/>
    <property type="molecule type" value="Genomic_DNA"/>
</dbReference>
<dbReference type="InterPro" id="IPR036890">
    <property type="entry name" value="HATPase_C_sf"/>
</dbReference>
<comment type="caution">
    <text evidence="3">The sequence shown here is derived from an EMBL/GenBank/DDBJ whole genome shotgun (WGS) entry which is preliminary data.</text>
</comment>
<feature type="transmembrane region" description="Helical" evidence="1">
    <location>
        <begin position="24"/>
        <end position="47"/>
    </location>
</feature>
<dbReference type="Gene3D" id="3.30.565.10">
    <property type="entry name" value="Histidine kinase-like ATPase, C-terminal domain"/>
    <property type="match status" value="1"/>
</dbReference>